<sequence>MFADRDDWASTYPLENRIPPRRREKPNRQAPEVERINEFTEVNREVNEEHIQCTVIFYNEWSRTAPFER</sequence>
<proteinExistence type="predicted"/>
<dbReference type="Proteomes" id="UP000024635">
    <property type="component" value="Unassembled WGS sequence"/>
</dbReference>
<gene>
    <name evidence="2" type="primary">Acey_s0133.g1772</name>
    <name evidence="2" type="ORF">Y032_0133g1772</name>
</gene>
<dbReference type="AlphaFoldDB" id="A0A016T6I0"/>
<feature type="region of interest" description="Disordered" evidence="1">
    <location>
        <begin position="1"/>
        <end position="30"/>
    </location>
</feature>
<keyword evidence="3" id="KW-1185">Reference proteome</keyword>
<organism evidence="2 3">
    <name type="scientific">Ancylostoma ceylanicum</name>
    <dbReference type="NCBI Taxonomy" id="53326"/>
    <lineage>
        <taxon>Eukaryota</taxon>
        <taxon>Metazoa</taxon>
        <taxon>Ecdysozoa</taxon>
        <taxon>Nematoda</taxon>
        <taxon>Chromadorea</taxon>
        <taxon>Rhabditida</taxon>
        <taxon>Rhabditina</taxon>
        <taxon>Rhabditomorpha</taxon>
        <taxon>Strongyloidea</taxon>
        <taxon>Ancylostomatidae</taxon>
        <taxon>Ancylostomatinae</taxon>
        <taxon>Ancylostoma</taxon>
    </lineage>
</organism>
<comment type="caution">
    <text evidence="2">The sequence shown here is derived from an EMBL/GenBank/DDBJ whole genome shotgun (WGS) entry which is preliminary data.</text>
</comment>
<evidence type="ECO:0000313" key="2">
    <source>
        <dbReference type="EMBL" id="EYB98214.1"/>
    </source>
</evidence>
<dbReference type="EMBL" id="JARK01001469">
    <property type="protein sequence ID" value="EYB98214.1"/>
    <property type="molecule type" value="Genomic_DNA"/>
</dbReference>
<evidence type="ECO:0000313" key="3">
    <source>
        <dbReference type="Proteomes" id="UP000024635"/>
    </source>
</evidence>
<evidence type="ECO:0000256" key="1">
    <source>
        <dbReference type="SAM" id="MobiDB-lite"/>
    </source>
</evidence>
<accession>A0A016T6I0</accession>
<protein>
    <submittedName>
        <fullName evidence="2">Uncharacterized protein</fullName>
    </submittedName>
</protein>
<name>A0A016T6I0_9BILA</name>
<reference evidence="3" key="1">
    <citation type="journal article" date="2015" name="Nat. Genet.">
        <title>The genome and transcriptome of the zoonotic hookworm Ancylostoma ceylanicum identify infection-specific gene families.</title>
        <authorList>
            <person name="Schwarz E.M."/>
            <person name="Hu Y."/>
            <person name="Antoshechkin I."/>
            <person name="Miller M.M."/>
            <person name="Sternberg P.W."/>
            <person name="Aroian R.V."/>
        </authorList>
    </citation>
    <scope>NUCLEOTIDE SEQUENCE</scope>
    <source>
        <strain evidence="3">HY135</strain>
    </source>
</reference>